<dbReference type="Pfam" id="PF13559">
    <property type="entry name" value="DUF4129"/>
    <property type="match status" value="1"/>
</dbReference>
<sequence>MNTERVVSVGIAVAVVVALTFSASTLGSSMETDPSDAIDVEYEALPLGDSGDDVEEAAQRLHDQYDQQASQSQSQSQSQSSSSSSSSSSQSQQSSSASAQPDPASQSDLVELLVALLVLALLVGVAYYYRERLRALFGRLVDESDDEAGGERAIPVPENDVQRAWVELVTRAGVRRPRMRTPRDCARAAVETGFDADAVHRLRRAFEDVQYGGAPPTEERERNARETLRTLAGGRLESDGGRSTGDDRRPERDGERGEGDGR</sequence>
<evidence type="ECO:0000313" key="5">
    <source>
        <dbReference type="Proteomes" id="UP001430455"/>
    </source>
</evidence>
<evidence type="ECO:0000256" key="2">
    <source>
        <dbReference type="SAM" id="Phobius"/>
    </source>
</evidence>
<keyword evidence="2" id="KW-1133">Transmembrane helix</keyword>
<dbReference type="RefSeq" id="WP_220579640.1">
    <property type="nucleotide sequence ID" value="NZ_RKLT01000002.1"/>
</dbReference>
<accession>A0AAW4PCI4</accession>
<evidence type="ECO:0000256" key="1">
    <source>
        <dbReference type="SAM" id="MobiDB-lite"/>
    </source>
</evidence>
<feature type="compositionally biased region" description="Low complexity" evidence="1">
    <location>
        <begin position="66"/>
        <end position="103"/>
    </location>
</feature>
<keyword evidence="5" id="KW-1185">Reference proteome</keyword>
<evidence type="ECO:0000259" key="3">
    <source>
        <dbReference type="Pfam" id="PF13559"/>
    </source>
</evidence>
<keyword evidence="2" id="KW-0472">Membrane</keyword>
<dbReference type="AlphaFoldDB" id="A0AAW4PCI4"/>
<proteinExistence type="predicted"/>
<dbReference type="InterPro" id="IPR025403">
    <property type="entry name" value="TgpA-like_C"/>
</dbReference>
<feature type="transmembrane region" description="Helical" evidence="2">
    <location>
        <begin position="109"/>
        <end position="129"/>
    </location>
</feature>
<dbReference type="Proteomes" id="UP001430455">
    <property type="component" value="Unassembled WGS sequence"/>
</dbReference>
<keyword evidence="2" id="KW-0812">Transmembrane</keyword>
<reference evidence="4 5" key="1">
    <citation type="submission" date="2021-06" db="EMBL/GenBank/DDBJ databases">
        <title>Halomicroarcula sp. a new haloarchaeum isolated from saline soil.</title>
        <authorList>
            <person name="Duran-Viseras A."/>
            <person name="Sanchez-Porro C."/>
            <person name="Ventosa A."/>
        </authorList>
    </citation>
    <scope>NUCLEOTIDE SEQUENCE [LARGE SCALE GENOMIC DNA]</scope>
    <source>
        <strain evidence="4 5">F27</strain>
    </source>
</reference>
<feature type="region of interest" description="Disordered" evidence="1">
    <location>
        <begin position="209"/>
        <end position="262"/>
    </location>
</feature>
<organism evidence="4 5">
    <name type="scientific">Haloarcula nitratireducens</name>
    <dbReference type="NCBI Taxonomy" id="2487749"/>
    <lineage>
        <taxon>Archaea</taxon>
        <taxon>Methanobacteriati</taxon>
        <taxon>Methanobacteriota</taxon>
        <taxon>Stenosarchaea group</taxon>
        <taxon>Halobacteria</taxon>
        <taxon>Halobacteriales</taxon>
        <taxon>Haloarculaceae</taxon>
        <taxon>Haloarcula</taxon>
    </lineage>
</organism>
<comment type="caution">
    <text evidence="4">The sequence shown here is derived from an EMBL/GenBank/DDBJ whole genome shotgun (WGS) entry which is preliminary data.</text>
</comment>
<feature type="region of interest" description="Disordered" evidence="1">
    <location>
        <begin position="46"/>
        <end position="103"/>
    </location>
</feature>
<feature type="domain" description="Protein-glutamine gamma-glutamyltransferase-like C-terminal" evidence="3">
    <location>
        <begin position="163"/>
        <end position="229"/>
    </location>
</feature>
<feature type="compositionally biased region" description="Basic and acidic residues" evidence="1">
    <location>
        <begin position="236"/>
        <end position="262"/>
    </location>
</feature>
<protein>
    <submittedName>
        <fullName evidence="4">DUF4129 domain-containing protein</fullName>
    </submittedName>
</protein>
<evidence type="ECO:0000313" key="4">
    <source>
        <dbReference type="EMBL" id="MBX0294987.1"/>
    </source>
</evidence>
<dbReference type="EMBL" id="RKLT01000002">
    <property type="protein sequence ID" value="MBX0294987.1"/>
    <property type="molecule type" value="Genomic_DNA"/>
</dbReference>
<gene>
    <name evidence="4" type="ORF">EGH23_08875</name>
</gene>
<feature type="compositionally biased region" description="Basic and acidic residues" evidence="1">
    <location>
        <begin position="217"/>
        <end position="228"/>
    </location>
</feature>
<name>A0AAW4PCI4_9EURY</name>